<dbReference type="NCBIfam" id="TIGR00535">
    <property type="entry name" value="SAM_DCase"/>
    <property type="match status" value="1"/>
</dbReference>
<comment type="similarity">
    <text evidence="3">Belongs to the eukaryotic AdoMetDC family.</text>
</comment>
<dbReference type="PROSITE" id="PS51746">
    <property type="entry name" value="PPM_2"/>
    <property type="match status" value="1"/>
</dbReference>
<dbReference type="PANTHER" id="PTHR11570">
    <property type="entry name" value="S-ADENOSYLMETHIONINE DECARBOXYLASE"/>
    <property type="match status" value="1"/>
</dbReference>
<dbReference type="InterPro" id="IPR018166">
    <property type="entry name" value="S-AdoMet_deCO2ase_CS"/>
</dbReference>
<evidence type="ECO:0000256" key="10">
    <source>
        <dbReference type="ARBA" id="ARBA00022912"/>
    </source>
</evidence>
<reference evidence="19" key="1">
    <citation type="submission" date="2014-09" db="EMBL/GenBank/DDBJ databases">
        <title>Genome sequence of the luminous mushroom Mycena chlorophos for searching fungal bioluminescence genes.</title>
        <authorList>
            <person name="Tanaka Y."/>
            <person name="Kasuga D."/>
            <person name="Oba Y."/>
            <person name="Hase S."/>
            <person name="Sato K."/>
            <person name="Oba Y."/>
            <person name="Sakakibara Y."/>
        </authorList>
    </citation>
    <scope>NUCLEOTIDE SEQUENCE</scope>
</reference>
<keyword evidence="14" id="KW-0456">Lyase</keyword>
<evidence type="ECO:0000256" key="15">
    <source>
        <dbReference type="ARBA" id="ARBA00023270"/>
    </source>
</evidence>
<dbReference type="InterPro" id="IPR016067">
    <property type="entry name" value="S-AdoMet_deCO2ase_core"/>
</dbReference>
<dbReference type="Pfam" id="PF01536">
    <property type="entry name" value="SAM_decarbox"/>
    <property type="match status" value="1"/>
</dbReference>
<evidence type="ECO:0000256" key="12">
    <source>
        <dbReference type="ARBA" id="ARBA00023115"/>
    </source>
</evidence>
<evidence type="ECO:0000256" key="7">
    <source>
        <dbReference type="ARBA" id="ARBA00022793"/>
    </source>
</evidence>
<evidence type="ECO:0000256" key="4">
    <source>
        <dbReference type="ARBA" id="ARBA00012357"/>
    </source>
</evidence>
<keyword evidence="9" id="KW-0068">Autocatalytic cleavage</keyword>
<keyword evidence="8 17" id="KW-0378">Hydrolase</keyword>
<proteinExistence type="inferred from homology"/>
<evidence type="ECO:0000256" key="5">
    <source>
        <dbReference type="ARBA" id="ARBA00022691"/>
    </source>
</evidence>
<dbReference type="CDD" id="cd00143">
    <property type="entry name" value="PP2Cc"/>
    <property type="match status" value="1"/>
</dbReference>
<keyword evidence="20" id="KW-1185">Reference proteome</keyword>
<evidence type="ECO:0000256" key="14">
    <source>
        <dbReference type="ARBA" id="ARBA00023239"/>
    </source>
</evidence>
<dbReference type="EMBL" id="DF849506">
    <property type="protein sequence ID" value="GAT57693.1"/>
    <property type="molecule type" value="Genomic_DNA"/>
</dbReference>
<evidence type="ECO:0000256" key="6">
    <source>
        <dbReference type="ARBA" id="ARBA00022723"/>
    </source>
</evidence>
<keyword evidence="13" id="KW-0865">Zymogen</keyword>
<keyword evidence="11" id="KW-0745">Spermidine biosynthesis</keyword>
<evidence type="ECO:0000256" key="8">
    <source>
        <dbReference type="ARBA" id="ARBA00022801"/>
    </source>
</evidence>
<evidence type="ECO:0000256" key="9">
    <source>
        <dbReference type="ARBA" id="ARBA00022813"/>
    </source>
</evidence>
<keyword evidence="12" id="KW-0620">Polyamine biosynthesis</keyword>
<dbReference type="InterPro" id="IPR036457">
    <property type="entry name" value="PPM-type-like_dom_sf"/>
</dbReference>
<organism evidence="19 20">
    <name type="scientific">Mycena chlorophos</name>
    <name type="common">Agaric fungus</name>
    <name type="synonym">Agaricus chlorophos</name>
    <dbReference type="NCBI Taxonomy" id="658473"/>
    <lineage>
        <taxon>Eukaryota</taxon>
        <taxon>Fungi</taxon>
        <taxon>Dikarya</taxon>
        <taxon>Basidiomycota</taxon>
        <taxon>Agaricomycotina</taxon>
        <taxon>Agaricomycetes</taxon>
        <taxon>Agaricomycetidae</taxon>
        <taxon>Agaricales</taxon>
        <taxon>Marasmiineae</taxon>
        <taxon>Mycenaceae</taxon>
        <taxon>Mycena</taxon>
    </lineage>
</organism>
<dbReference type="Gene3D" id="3.60.90.10">
    <property type="entry name" value="S-adenosylmethionine decarboxylase"/>
    <property type="match status" value="1"/>
</dbReference>
<dbReference type="EC" id="4.1.1.50" evidence="4"/>
<evidence type="ECO:0000256" key="2">
    <source>
        <dbReference type="ARBA" id="ARBA00004911"/>
    </source>
</evidence>
<dbReference type="PROSITE" id="PS01032">
    <property type="entry name" value="PPM_1"/>
    <property type="match status" value="1"/>
</dbReference>
<dbReference type="SUPFAM" id="SSF56276">
    <property type="entry name" value="S-adenosylmethionine decarboxylase"/>
    <property type="match status" value="1"/>
</dbReference>
<dbReference type="InterPro" id="IPR001932">
    <property type="entry name" value="PPM-type_phosphatase-like_dom"/>
</dbReference>
<dbReference type="Proteomes" id="UP000815677">
    <property type="component" value="Unassembled WGS sequence"/>
</dbReference>
<comment type="cofactor">
    <cofactor evidence="1">
        <name>pyruvate</name>
        <dbReference type="ChEBI" id="CHEBI:15361"/>
    </cofactor>
</comment>
<feature type="domain" description="PPM-type phosphatase" evidence="18">
    <location>
        <begin position="422"/>
        <end position="773"/>
    </location>
</feature>
<evidence type="ECO:0000256" key="13">
    <source>
        <dbReference type="ARBA" id="ARBA00023145"/>
    </source>
</evidence>
<evidence type="ECO:0000256" key="3">
    <source>
        <dbReference type="ARBA" id="ARBA00008466"/>
    </source>
</evidence>
<protein>
    <recommendedName>
        <fullName evidence="4">adenosylmethionine decarboxylase</fullName>
        <ecNumber evidence="4">4.1.1.50</ecNumber>
    </recommendedName>
</protein>
<evidence type="ECO:0000256" key="16">
    <source>
        <dbReference type="ARBA" id="ARBA00023317"/>
    </source>
</evidence>
<gene>
    <name evidence="19" type="ORF">MCHLO_14203</name>
</gene>
<dbReference type="Gene3D" id="3.60.40.10">
    <property type="entry name" value="PPM-type phosphatase domain"/>
    <property type="match status" value="1"/>
</dbReference>
<accession>A0ABQ0M2X0</accession>
<comment type="pathway">
    <text evidence="2">Amine and polyamine biosynthesis; S-adenosylmethioninamine biosynthesis; S-adenosylmethioninamine from S-adenosyl-L-methionine: step 1/1.</text>
</comment>
<dbReference type="SUPFAM" id="SSF81606">
    <property type="entry name" value="PP2C-like"/>
    <property type="match status" value="1"/>
</dbReference>
<dbReference type="SMART" id="SM00332">
    <property type="entry name" value="PP2Cc"/>
    <property type="match status" value="1"/>
</dbReference>
<comment type="similarity">
    <text evidence="17">Belongs to the PP2C family.</text>
</comment>
<keyword evidence="5" id="KW-0949">S-adenosyl-L-methionine</keyword>
<evidence type="ECO:0000313" key="20">
    <source>
        <dbReference type="Proteomes" id="UP000815677"/>
    </source>
</evidence>
<dbReference type="InterPro" id="IPR001985">
    <property type="entry name" value="S-AdoMet_decarboxylase_euk"/>
</dbReference>
<dbReference type="PROSITE" id="PS01336">
    <property type="entry name" value="ADOMETDC"/>
    <property type="match status" value="1"/>
</dbReference>
<keyword evidence="15" id="KW-0704">Schiff base</keyword>
<dbReference type="InterPro" id="IPR000222">
    <property type="entry name" value="PP2C_BS"/>
</dbReference>
<dbReference type="InterPro" id="IPR048283">
    <property type="entry name" value="AdoMetDC-like"/>
</dbReference>
<evidence type="ECO:0000256" key="11">
    <source>
        <dbReference type="ARBA" id="ARBA00023066"/>
    </source>
</evidence>
<sequence length="984" mass="107328">MSSSAPFEGPEKLLEIWFAPGPHGLPGAGLRSVPQSIWEDMLDIVKCKVLSVVRGDEIDAYLLSESSLFVSPHRLILKTCGTTLNLLGLPRILEIAATHADLPTVYRCFYSRKAFMFPERQLGPHRDWKQEIEFLDNIFQNGAAYTVGKVNGDHWLLYMAGPTGARAIPSSPTPGTHNVVPDYTIEILMSDLAPSARQAFYPDTSPTSSPEALSASLGISDIFPSHLTTLDAYSFSPCGYSANALIKWAIEDNGGEGYYTIHVTPEDGWSYASFECNVPLPHSSPDPTAIPDLLCLIRRVVTIFQPGRLSLTLFISSNDNENDNGDSAIEVAQRAFKAALIPPAYDQWPHKYSRTDKINYEFGGYDLAFASFEMKRSTEHLLALSEVSEFTTTDMGHPYRVLEEQQLMAEMERVSNARSTGSIDSLSFQPCAPDIHENQDRVVVEEWNLLGGTWQFMGVFDGHVNDYTVDHVAAELPRQLKANLERALQHSSRVSPQRVSQLMRDAVAQLENSISSKFFDIFPRDASRLDRLSPQHVEEILEEDAPFAAVACCLGGATLVFSLVDPLQKNVWLANLGVLGLRGNTSTWNGTLLNSIHNTQTEAQRIMAEHPGEPHCIKHDRVLGFLEPSRAVGDFWLKMPSPYTTRVFAALDQDWISQDTLRRCASRILTPPYVSDIPDVYHQELPSSPWFLLLCSDGLATAEGFEGLSNGNLAHQWAQIIGAALDTGPGVQNTALSLLRSALGAEIVAQSRNLTVEMDERYMDDLSIIIRRSVARGTGECAYKNAACFGEGASTVGDSVLPMQFLALIALVPLVFALPPTKRAVAYYDPTANGGAMLTDASGGSSASDLGEPLNVIISGLSSSAVLGDSGFLNFAQAIGFSTECLGIHIGTPQTANLGDGNGYVPQSAELREDYGDPDLGTCLESLIGGNHLRMYRQNGTQADSGALFLAVSQEEDASDNHNIVANGYDVGKSPECSHPLRKC</sequence>
<keyword evidence="10 17" id="KW-0904">Protein phosphatase</keyword>
<evidence type="ECO:0000313" key="19">
    <source>
        <dbReference type="EMBL" id="GAT57693.1"/>
    </source>
</evidence>
<name>A0ABQ0M2X0_MYCCL</name>
<evidence type="ECO:0000256" key="1">
    <source>
        <dbReference type="ARBA" id="ARBA00001928"/>
    </source>
</evidence>
<keyword evidence="6" id="KW-0479">Metal-binding</keyword>
<evidence type="ECO:0000259" key="18">
    <source>
        <dbReference type="PROSITE" id="PS51746"/>
    </source>
</evidence>
<evidence type="ECO:0000256" key="17">
    <source>
        <dbReference type="RuleBase" id="RU003465"/>
    </source>
</evidence>
<keyword evidence="7" id="KW-0210">Decarboxylase</keyword>
<dbReference type="Pfam" id="PF00481">
    <property type="entry name" value="PP2C"/>
    <property type="match status" value="1"/>
</dbReference>
<keyword evidence="16" id="KW-0670">Pyruvate</keyword>
<dbReference type="PANTHER" id="PTHR11570:SF0">
    <property type="entry name" value="S-ADENOSYLMETHIONINE DECARBOXYLASE PROENZYME"/>
    <property type="match status" value="1"/>
</dbReference>